<comment type="subcellular location">
    <subcellularLocation>
        <location evidence="1 15">Cytoplasm</location>
    </subcellularLocation>
</comment>
<dbReference type="FunFam" id="3.90.650.10:FF:000011">
    <property type="entry name" value="Phosphoribosylformylglycinamidine cyclo-ligase"/>
    <property type="match status" value="1"/>
</dbReference>
<evidence type="ECO:0000256" key="2">
    <source>
        <dbReference type="ARBA" id="ARBA00004686"/>
    </source>
</evidence>
<dbReference type="GO" id="GO:0005524">
    <property type="term" value="F:ATP binding"/>
    <property type="evidence" value="ECO:0007669"/>
    <property type="project" value="UniProtKB-KW"/>
</dbReference>
<evidence type="ECO:0000256" key="9">
    <source>
        <dbReference type="ARBA" id="ARBA00022755"/>
    </source>
</evidence>
<evidence type="ECO:0000256" key="7">
    <source>
        <dbReference type="ARBA" id="ARBA00022598"/>
    </source>
</evidence>
<dbReference type="CDD" id="cd02196">
    <property type="entry name" value="PurM"/>
    <property type="match status" value="1"/>
</dbReference>
<comment type="catalytic activity">
    <reaction evidence="14 15">
        <text>2-formamido-N(1)-(5-O-phospho-beta-D-ribosyl)acetamidine + ATP = 5-amino-1-(5-phospho-beta-D-ribosyl)imidazole + ADP + phosphate + H(+)</text>
        <dbReference type="Rhea" id="RHEA:23032"/>
        <dbReference type="ChEBI" id="CHEBI:15378"/>
        <dbReference type="ChEBI" id="CHEBI:30616"/>
        <dbReference type="ChEBI" id="CHEBI:43474"/>
        <dbReference type="ChEBI" id="CHEBI:137981"/>
        <dbReference type="ChEBI" id="CHEBI:147287"/>
        <dbReference type="ChEBI" id="CHEBI:456216"/>
        <dbReference type="EC" id="6.3.3.1"/>
    </reaction>
</comment>
<evidence type="ECO:0000256" key="1">
    <source>
        <dbReference type="ARBA" id="ARBA00004496"/>
    </source>
</evidence>
<organism evidence="18 19">
    <name type="scientific">Candidatus Magasanikbacteria bacterium CG_4_10_14_0_2_um_filter_37_12</name>
    <dbReference type="NCBI Taxonomy" id="1974637"/>
    <lineage>
        <taxon>Bacteria</taxon>
        <taxon>Candidatus Magasanikiibacteriota</taxon>
    </lineage>
</organism>
<dbReference type="PANTHER" id="PTHR10520:SF12">
    <property type="entry name" value="TRIFUNCTIONAL PURINE BIOSYNTHETIC PROTEIN ADENOSINE-3"/>
    <property type="match status" value="1"/>
</dbReference>
<evidence type="ECO:0000256" key="3">
    <source>
        <dbReference type="ARBA" id="ARBA00010280"/>
    </source>
</evidence>
<keyword evidence="7 15" id="KW-0436">Ligase</keyword>
<gene>
    <name evidence="15" type="primary">purM</name>
    <name evidence="18" type="ORF">COX81_01080</name>
</gene>
<dbReference type="AlphaFoldDB" id="A0A2M7V923"/>
<dbReference type="SUPFAM" id="SSF55326">
    <property type="entry name" value="PurM N-terminal domain-like"/>
    <property type="match status" value="1"/>
</dbReference>
<dbReference type="Gene3D" id="3.30.1330.10">
    <property type="entry name" value="PurM-like, N-terminal domain"/>
    <property type="match status" value="1"/>
</dbReference>
<dbReference type="NCBIfam" id="TIGR00878">
    <property type="entry name" value="purM"/>
    <property type="match status" value="1"/>
</dbReference>
<keyword evidence="6 15" id="KW-0963">Cytoplasm</keyword>
<dbReference type="Proteomes" id="UP000228568">
    <property type="component" value="Unassembled WGS sequence"/>
</dbReference>
<comment type="caution">
    <text evidence="18">The sequence shown here is derived from an EMBL/GenBank/DDBJ whole genome shotgun (WGS) entry which is preliminary data.</text>
</comment>
<evidence type="ECO:0000256" key="4">
    <source>
        <dbReference type="ARBA" id="ARBA00013047"/>
    </source>
</evidence>
<dbReference type="GO" id="GO:0004637">
    <property type="term" value="F:phosphoribosylamine-glycine ligase activity"/>
    <property type="evidence" value="ECO:0007669"/>
    <property type="project" value="TreeGrafter"/>
</dbReference>
<dbReference type="InterPro" id="IPR004733">
    <property type="entry name" value="PurM_cligase"/>
</dbReference>
<keyword evidence="8 15" id="KW-0547">Nucleotide-binding</keyword>
<evidence type="ECO:0000313" key="19">
    <source>
        <dbReference type="Proteomes" id="UP000228568"/>
    </source>
</evidence>
<comment type="similarity">
    <text evidence="3 15">Belongs to the AIR synthase family.</text>
</comment>
<dbReference type="InterPro" id="IPR036921">
    <property type="entry name" value="PurM-like_N_sf"/>
</dbReference>
<protein>
    <recommendedName>
        <fullName evidence="5 15">Phosphoribosylformylglycinamidine cyclo-ligase</fullName>
        <ecNumber evidence="4 15">6.3.3.1</ecNumber>
    </recommendedName>
    <alternativeName>
        <fullName evidence="12 15">AIR synthase</fullName>
    </alternativeName>
    <alternativeName>
        <fullName evidence="13 15">AIRS</fullName>
    </alternativeName>
    <alternativeName>
        <fullName evidence="11 15">Phosphoribosyl-aminoimidazole synthetase</fullName>
    </alternativeName>
</protein>
<dbReference type="SUPFAM" id="SSF56042">
    <property type="entry name" value="PurM C-terminal domain-like"/>
    <property type="match status" value="1"/>
</dbReference>
<accession>A0A2M7V923</accession>
<evidence type="ECO:0000313" key="18">
    <source>
        <dbReference type="EMBL" id="PIZ95335.1"/>
    </source>
</evidence>
<name>A0A2M7V923_9BACT</name>
<evidence type="ECO:0000259" key="16">
    <source>
        <dbReference type="Pfam" id="PF00586"/>
    </source>
</evidence>
<evidence type="ECO:0000256" key="10">
    <source>
        <dbReference type="ARBA" id="ARBA00022840"/>
    </source>
</evidence>
<proteinExistence type="inferred from homology"/>
<dbReference type="PANTHER" id="PTHR10520">
    <property type="entry name" value="TRIFUNCTIONAL PURINE BIOSYNTHETIC PROTEIN ADENOSINE-3-RELATED"/>
    <property type="match status" value="1"/>
</dbReference>
<evidence type="ECO:0000256" key="15">
    <source>
        <dbReference type="HAMAP-Rule" id="MF_00741"/>
    </source>
</evidence>
<dbReference type="Pfam" id="PF00586">
    <property type="entry name" value="AIRS"/>
    <property type="match status" value="1"/>
</dbReference>
<dbReference type="GO" id="GO:0005829">
    <property type="term" value="C:cytosol"/>
    <property type="evidence" value="ECO:0007669"/>
    <property type="project" value="TreeGrafter"/>
</dbReference>
<sequence>MMSLTYESAGVSISAGNEAVRMIKEKVKTTFSPHVLTGIGGFGGAFDIKSALSSYNHPILIQSIDGVGTKLSIAKAMNKYDTVGIDVVSNCCNDALAMGAVPITFLDYVAHEKLDHAVMAEIMDGMVKGCRENNVSLIGGETAEMPGTYTAGEHDIVGCVTGVVEKEKIITGKNIQPGDVLLGFSSSGLHTNGYSLARKALFEIGGYSVHSSLPELEKSLGETLLEPHLNYTNPVLKIINAGIEMRGIVHVTGGGFIENIPRILPDNCSVEIKKDSWPILPIFKLIERVGNISEQEMYTAFNMGIGLILVITPEEVLRVRNTLFGQNEFKIYEIGKVVEVKQEVKLI</sequence>
<dbReference type="GO" id="GO:0004641">
    <property type="term" value="F:phosphoribosylformylglycinamidine cyclo-ligase activity"/>
    <property type="evidence" value="ECO:0007669"/>
    <property type="project" value="UniProtKB-UniRule"/>
</dbReference>
<dbReference type="GO" id="GO:0006189">
    <property type="term" value="P:'de novo' IMP biosynthetic process"/>
    <property type="evidence" value="ECO:0007669"/>
    <property type="project" value="UniProtKB-UniRule"/>
</dbReference>
<evidence type="ECO:0000259" key="17">
    <source>
        <dbReference type="Pfam" id="PF02769"/>
    </source>
</evidence>
<evidence type="ECO:0000256" key="8">
    <source>
        <dbReference type="ARBA" id="ARBA00022741"/>
    </source>
</evidence>
<dbReference type="InterPro" id="IPR016188">
    <property type="entry name" value="PurM-like_N"/>
</dbReference>
<dbReference type="InterPro" id="IPR010918">
    <property type="entry name" value="PurM-like_C_dom"/>
</dbReference>
<evidence type="ECO:0000256" key="6">
    <source>
        <dbReference type="ARBA" id="ARBA00022490"/>
    </source>
</evidence>
<dbReference type="UniPathway" id="UPA00074">
    <property type="reaction ID" value="UER00129"/>
</dbReference>
<evidence type="ECO:0000256" key="11">
    <source>
        <dbReference type="ARBA" id="ARBA00031908"/>
    </source>
</evidence>
<dbReference type="InterPro" id="IPR036676">
    <property type="entry name" value="PurM-like_C_sf"/>
</dbReference>
<reference evidence="19" key="1">
    <citation type="submission" date="2017-09" db="EMBL/GenBank/DDBJ databases">
        <title>Depth-based differentiation of microbial function through sediment-hosted aquifers and enrichment of novel symbionts in the deep terrestrial subsurface.</title>
        <authorList>
            <person name="Probst A.J."/>
            <person name="Ladd B."/>
            <person name="Jarett J.K."/>
            <person name="Geller-Mcgrath D.E."/>
            <person name="Sieber C.M.K."/>
            <person name="Emerson J.B."/>
            <person name="Anantharaman K."/>
            <person name="Thomas B.C."/>
            <person name="Malmstrom R."/>
            <person name="Stieglmeier M."/>
            <person name="Klingl A."/>
            <person name="Woyke T."/>
            <person name="Ryan C.M."/>
            <person name="Banfield J.F."/>
        </authorList>
    </citation>
    <scope>NUCLEOTIDE SEQUENCE [LARGE SCALE GENOMIC DNA]</scope>
</reference>
<keyword evidence="10 15" id="KW-0067">ATP-binding</keyword>
<keyword evidence="9 15" id="KW-0658">Purine biosynthesis</keyword>
<dbReference type="EC" id="6.3.3.1" evidence="4 15"/>
<comment type="pathway">
    <text evidence="2 15">Purine metabolism; IMP biosynthesis via de novo pathway; 5-amino-1-(5-phospho-D-ribosyl)imidazole from N(2)-formyl-N(1)-(5-phospho-D-ribosyl)glycinamide: step 2/2.</text>
</comment>
<evidence type="ECO:0000256" key="14">
    <source>
        <dbReference type="ARBA" id="ARBA00049057"/>
    </source>
</evidence>
<dbReference type="Pfam" id="PF02769">
    <property type="entry name" value="AIRS_C"/>
    <property type="match status" value="1"/>
</dbReference>
<evidence type="ECO:0000256" key="5">
    <source>
        <dbReference type="ARBA" id="ARBA00020367"/>
    </source>
</evidence>
<dbReference type="Gene3D" id="3.90.650.10">
    <property type="entry name" value="PurM-like C-terminal domain"/>
    <property type="match status" value="1"/>
</dbReference>
<evidence type="ECO:0000256" key="13">
    <source>
        <dbReference type="ARBA" id="ARBA00033093"/>
    </source>
</evidence>
<dbReference type="EMBL" id="PFPK01000015">
    <property type="protein sequence ID" value="PIZ95335.1"/>
    <property type="molecule type" value="Genomic_DNA"/>
</dbReference>
<dbReference type="GO" id="GO:0046084">
    <property type="term" value="P:adenine biosynthetic process"/>
    <property type="evidence" value="ECO:0007669"/>
    <property type="project" value="TreeGrafter"/>
</dbReference>
<dbReference type="HAMAP" id="MF_00741">
    <property type="entry name" value="AIRS"/>
    <property type="match status" value="1"/>
</dbReference>
<feature type="domain" description="PurM-like N-terminal" evidence="16">
    <location>
        <begin position="60"/>
        <end position="164"/>
    </location>
</feature>
<feature type="domain" description="PurM-like C-terminal" evidence="17">
    <location>
        <begin position="176"/>
        <end position="342"/>
    </location>
</feature>
<evidence type="ECO:0000256" key="12">
    <source>
        <dbReference type="ARBA" id="ARBA00032931"/>
    </source>
</evidence>